<reference evidence="1" key="2">
    <citation type="submission" date="2020-09" db="EMBL/GenBank/DDBJ databases">
        <authorList>
            <person name="Sun Q."/>
            <person name="Ohkuma M."/>
        </authorList>
    </citation>
    <scope>NUCLEOTIDE SEQUENCE</scope>
    <source>
        <strain evidence="1">JCM 17251</strain>
    </source>
</reference>
<name>A0A918D5E7_9BACI</name>
<gene>
    <name evidence="1" type="ORF">GCM10007971_36880</name>
</gene>
<evidence type="ECO:0000313" key="2">
    <source>
        <dbReference type="Proteomes" id="UP000624041"/>
    </source>
</evidence>
<proteinExistence type="predicted"/>
<accession>A0A918D5E7</accession>
<dbReference type="Proteomes" id="UP000624041">
    <property type="component" value="Unassembled WGS sequence"/>
</dbReference>
<dbReference type="AlphaFoldDB" id="A0A918D5E7"/>
<organism evidence="1 2">
    <name type="scientific">Oceanobacillus indicireducens</name>
    <dbReference type="NCBI Taxonomy" id="1004261"/>
    <lineage>
        <taxon>Bacteria</taxon>
        <taxon>Bacillati</taxon>
        <taxon>Bacillota</taxon>
        <taxon>Bacilli</taxon>
        <taxon>Bacillales</taxon>
        <taxon>Bacillaceae</taxon>
        <taxon>Oceanobacillus</taxon>
    </lineage>
</organism>
<reference evidence="1" key="1">
    <citation type="journal article" date="2014" name="Int. J. Syst. Evol. Microbiol.">
        <title>Complete genome sequence of Corynebacterium casei LMG S-19264T (=DSM 44701T), isolated from a smear-ripened cheese.</title>
        <authorList>
            <consortium name="US DOE Joint Genome Institute (JGI-PGF)"/>
            <person name="Walter F."/>
            <person name="Albersmeier A."/>
            <person name="Kalinowski J."/>
            <person name="Ruckert C."/>
        </authorList>
    </citation>
    <scope>NUCLEOTIDE SEQUENCE</scope>
    <source>
        <strain evidence="1">JCM 17251</strain>
    </source>
</reference>
<sequence>MFLFKLKFLTLEAEALFLKDKYKILLGFVWKKNKFRALVELINETKQTILQVTFPSAELDWCILNRLNASHVIAYMAATVVWLFPRKRILLKVGQHRDVAITYL</sequence>
<dbReference type="RefSeq" id="WP_156855729.1">
    <property type="nucleotide sequence ID" value="NZ_BMOS01000048.1"/>
</dbReference>
<comment type="caution">
    <text evidence="1">The sequence shown here is derived from an EMBL/GenBank/DDBJ whole genome shotgun (WGS) entry which is preliminary data.</text>
</comment>
<dbReference type="EMBL" id="BMOS01000048">
    <property type="protein sequence ID" value="GGN66631.1"/>
    <property type="molecule type" value="Genomic_DNA"/>
</dbReference>
<evidence type="ECO:0000313" key="1">
    <source>
        <dbReference type="EMBL" id="GGN66631.1"/>
    </source>
</evidence>
<keyword evidence="2" id="KW-1185">Reference proteome</keyword>
<protein>
    <submittedName>
        <fullName evidence="1">Uncharacterized protein</fullName>
    </submittedName>
</protein>